<dbReference type="NCBIfam" id="NF033516">
    <property type="entry name" value="transpos_IS3"/>
    <property type="match status" value="1"/>
</dbReference>
<dbReference type="Gene3D" id="3.30.420.10">
    <property type="entry name" value="Ribonuclease H-like superfamily/Ribonuclease H"/>
    <property type="match status" value="1"/>
</dbReference>
<dbReference type="Pfam" id="PF13333">
    <property type="entry name" value="rve_2"/>
    <property type="match status" value="1"/>
</dbReference>
<protein>
    <submittedName>
        <fullName evidence="2">IS3 family transposase</fullName>
    </submittedName>
</protein>
<reference evidence="2 3" key="1">
    <citation type="submission" date="2019-01" db="EMBL/GenBank/DDBJ databases">
        <authorList>
            <person name="Chen W.-M."/>
        </authorList>
    </citation>
    <scope>NUCLEOTIDE SEQUENCE [LARGE SCALE GENOMIC DNA]</scope>
    <source>
        <strain evidence="2 3">HPM-16</strain>
    </source>
</reference>
<dbReference type="InterPro" id="IPR048020">
    <property type="entry name" value="Transpos_IS3"/>
</dbReference>
<dbReference type="GO" id="GO:0003676">
    <property type="term" value="F:nucleic acid binding"/>
    <property type="evidence" value="ECO:0007669"/>
    <property type="project" value="InterPro"/>
</dbReference>
<accession>A0A437QEG5</accession>
<dbReference type="PANTHER" id="PTHR46889">
    <property type="entry name" value="TRANSPOSASE INSF FOR INSERTION SEQUENCE IS3B-RELATED"/>
    <property type="match status" value="1"/>
</dbReference>
<sequence length="142" mass="16375">LYLAAVIDLYSRRVVGWSLGKRKTVALTKSSLMMAIRNRKPPLGLIFHTDRGVEYRAHEFQAVLNRHGMHASTNRPGCCTDNAEMESFFHTLKGELIKGRSFFGEMHLRDKLVGYIQHFYNRIRLHSSLNYQSPVEYEAMTA</sequence>
<evidence type="ECO:0000259" key="1">
    <source>
        <dbReference type="PROSITE" id="PS50994"/>
    </source>
</evidence>
<dbReference type="RefSeq" id="WP_127693119.1">
    <property type="nucleotide sequence ID" value="NZ_SACQ01000001.1"/>
</dbReference>
<organism evidence="2 3">
    <name type="scientific">Neptunomonas marina</name>
    <dbReference type="NCBI Taxonomy" id="1815562"/>
    <lineage>
        <taxon>Bacteria</taxon>
        <taxon>Pseudomonadati</taxon>
        <taxon>Pseudomonadota</taxon>
        <taxon>Gammaproteobacteria</taxon>
        <taxon>Oceanospirillales</taxon>
        <taxon>Oceanospirillaceae</taxon>
        <taxon>Neptunomonas</taxon>
    </lineage>
</organism>
<dbReference type="GO" id="GO:0015074">
    <property type="term" value="P:DNA integration"/>
    <property type="evidence" value="ECO:0007669"/>
    <property type="project" value="InterPro"/>
</dbReference>
<name>A0A437QEG5_9GAMM</name>
<gene>
    <name evidence="2" type="ORF">EOE65_04680</name>
</gene>
<evidence type="ECO:0000313" key="2">
    <source>
        <dbReference type="EMBL" id="RVU32952.1"/>
    </source>
</evidence>
<dbReference type="AlphaFoldDB" id="A0A437QEG5"/>
<evidence type="ECO:0000313" key="3">
    <source>
        <dbReference type="Proteomes" id="UP000282818"/>
    </source>
</evidence>
<dbReference type="Proteomes" id="UP000282818">
    <property type="component" value="Unassembled WGS sequence"/>
</dbReference>
<keyword evidence="3" id="KW-1185">Reference proteome</keyword>
<proteinExistence type="predicted"/>
<comment type="caution">
    <text evidence="2">The sequence shown here is derived from an EMBL/GenBank/DDBJ whole genome shotgun (WGS) entry which is preliminary data.</text>
</comment>
<dbReference type="InterPro" id="IPR001584">
    <property type="entry name" value="Integrase_cat-core"/>
</dbReference>
<feature type="domain" description="Integrase catalytic" evidence="1">
    <location>
        <begin position="1"/>
        <end position="142"/>
    </location>
</feature>
<dbReference type="PANTHER" id="PTHR46889:SF4">
    <property type="entry name" value="TRANSPOSASE INSO FOR INSERTION SEQUENCE ELEMENT IS911B-RELATED"/>
    <property type="match status" value="1"/>
</dbReference>
<dbReference type="InterPro" id="IPR050900">
    <property type="entry name" value="Transposase_IS3/IS150/IS904"/>
</dbReference>
<dbReference type="InterPro" id="IPR012337">
    <property type="entry name" value="RNaseH-like_sf"/>
</dbReference>
<dbReference type="PROSITE" id="PS50994">
    <property type="entry name" value="INTEGRASE"/>
    <property type="match status" value="1"/>
</dbReference>
<dbReference type="InterPro" id="IPR036397">
    <property type="entry name" value="RNaseH_sf"/>
</dbReference>
<dbReference type="EMBL" id="SACQ01000001">
    <property type="protein sequence ID" value="RVU32952.1"/>
    <property type="molecule type" value="Genomic_DNA"/>
</dbReference>
<dbReference type="Pfam" id="PF00665">
    <property type="entry name" value="rve"/>
    <property type="match status" value="1"/>
</dbReference>
<feature type="non-terminal residue" evidence="2">
    <location>
        <position position="1"/>
    </location>
</feature>
<dbReference type="SUPFAM" id="SSF53098">
    <property type="entry name" value="Ribonuclease H-like"/>
    <property type="match status" value="1"/>
</dbReference>